<dbReference type="InterPro" id="IPR036237">
    <property type="entry name" value="Xyl_isomerase-like_sf"/>
</dbReference>
<accession>A0A3D8WWN5</accession>
<dbReference type="AlphaFoldDB" id="A0A3D8WWN5"/>
<dbReference type="PANTHER" id="PTHR12110">
    <property type="entry name" value="HYDROXYPYRUVATE ISOMERASE"/>
    <property type="match status" value="1"/>
</dbReference>
<dbReference type="Gene3D" id="3.20.20.150">
    <property type="entry name" value="Divalent-metal-dependent TIM barrel enzymes"/>
    <property type="match status" value="1"/>
</dbReference>
<protein>
    <recommendedName>
        <fullName evidence="1">Xylose isomerase-like TIM barrel domain-containing protein</fullName>
    </recommendedName>
</protein>
<dbReference type="Proteomes" id="UP000256519">
    <property type="component" value="Unassembled WGS sequence"/>
</dbReference>
<dbReference type="PANTHER" id="PTHR12110:SF21">
    <property type="entry name" value="XYLOSE ISOMERASE-LIKE TIM BARREL DOMAIN-CONTAINING PROTEIN"/>
    <property type="match status" value="1"/>
</dbReference>
<sequence>MRMSLVTDCLGFMSFDEMADTAVSLGYETLEFACGNWSKAPHIDLDVLIESSIQREKFVNALKSRGLSIEALNCSGNQLAPNEEGREHQIVVEKTFKLAELLGVKNINMMSGLPGGGPADKTPNWITTSWPPINLEILNWQWNEVALPYWEKTVKEAKEYGIEKIALENHGSQLVYNPETLFKLRNHVGDMIGINFDPSHLFWMGGDPIVTLRTLGSAIYHVHAKDTRIERGIVESHGVLDTKTIDEFSTRSWNYVALGHGHEVSWWKEFFSVLSMIGYDGPVSLEMEDLTMDPLTALKMSTHVLKEALPKDFDEKRYVTSY</sequence>
<proteinExistence type="predicted"/>
<evidence type="ECO:0000313" key="2">
    <source>
        <dbReference type="EMBL" id="RDZ10066.1"/>
    </source>
</evidence>
<dbReference type="RefSeq" id="WP_116077473.1">
    <property type="nucleotide sequence ID" value="NZ_CP187636.1"/>
</dbReference>
<evidence type="ECO:0000313" key="3">
    <source>
        <dbReference type="Proteomes" id="UP000256519"/>
    </source>
</evidence>
<organism evidence="2 3">
    <name type="scientific">Priestia megaterium</name>
    <name type="common">Bacillus megaterium</name>
    <dbReference type="NCBI Taxonomy" id="1404"/>
    <lineage>
        <taxon>Bacteria</taxon>
        <taxon>Bacillati</taxon>
        <taxon>Bacillota</taxon>
        <taxon>Bacilli</taxon>
        <taxon>Bacillales</taxon>
        <taxon>Bacillaceae</taxon>
        <taxon>Priestia</taxon>
    </lineage>
</organism>
<evidence type="ECO:0000259" key="1">
    <source>
        <dbReference type="Pfam" id="PF01261"/>
    </source>
</evidence>
<dbReference type="InterPro" id="IPR050312">
    <property type="entry name" value="IolE/XylAMocC-like"/>
</dbReference>
<gene>
    <name evidence="2" type="ORF">C3744_23830</name>
</gene>
<comment type="caution">
    <text evidence="2">The sequence shown here is derived from an EMBL/GenBank/DDBJ whole genome shotgun (WGS) entry which is preliminary data.</text>
</comment>
<reference evidence="2 3" key="1">
    <citation type="journal article" date="2018" name="Appl. Environ. Microbiol.">
        <title>Antimicrobial susceptibility testing and tentative epidemiological cut-off values of five Bacillus species relevant for use as animal feed additives or for plant protection.</title>
        <authorList>
            <person name="Agerso Y."/>
            <person name="Stuer-Lauridsen B."/>
            <person name="Bjerre K."/>
            <person name="Jensen M.G."/>
            <person name="Johansen E."/>
            <person name="Bennedsen M."/>
            <person name="Brockmann E."/>
            <person name="Nielsen B."/>
        </authorList>
    </citation>
    <scope>NUCLEOTIDE SEQUENCE [LARGE SCALE GENOMIC DNA]</scope>
    <source>
        <strain evidence="2 3">CHCC20162</strain>
    </source>
</reference>
<dbReference type="EMBL" id="PQWM01000033">
    <property type="protein sequence ID" value="RDZ10066.1"/>
    <property type="molecule type" value="Genomic_DNA"/>
</dbReference>
<dbReference type="InterPro" id="IPR013022">
    <property type="entry name" value="Xyl_isomerase-like_TIM-brl"/>
</dbReference>
<feature type="domain" description="Xylose isomerase-like TIM barrel" evidence="1">
    <location>
        <begin position="20"/>
        <end position="299"/>
    </location>
</feature>
<dbReference type="Pfam" id="PF01261">
    <property type="entry name" value="AP_endonuc_2"/>
    <property type="match status" value="1"/>
</dbReference>
<name>A0A3D8WWN5_PRIMG</name>
<dbReference type="SUPFAM" id="SSF51658">
    <property type="entry name" value="Xylose isomerase-like"/>
    <property type="match status" value="1"/>
</dbReference>